<proteinExistence type="predicted"/>
<comment type="caution">
    <text evidence="6">The sequence shown here is derived from an EMBL/GenBank/DDBJ whole genome shotgun (WGS) entry which is preliminary data.</text>
</comment>
<reference evidence="6 7" key="1">
    <citation type="submission" date="2015-11" db="EMBL/GenBank/DDBJ databases">
        <title>Expanding the genomic diversity of Burkholderia species for the development of highly accurate diagnostics.</title>
        <authorList>
            <person name="Sahl J."/>
            <person name="Keim P."/>
            <person name="Wagner D."/>
        </authorList>
    </citation>
    <scope>NUCLEOTIDE SEQUENCE [LARGE SCALE GENOMIC DNA]</scope>
    <source>
        <strain evidence="6 7">MSMB782WGS</strain>
    </source>
</reference>
<name>A0A108D3U4_9BURK</name>
<evidence type="ECO:0000256" key="2">
    <source>
        <dbReference type="ARBA" id="ARBA00022722"/>
    </source>
</evidence>
<keyword evidence="3" id="KW-0378">Hydrolase</keyword>
<keyword evidence="4" id="KW-0472">Membrane</keyword>
<evidence type="ECO:0000256" key="4">
    <source>
        <dbReference type="SAM" id="Phobius"/>
    </source>
</evidence>
<feature type="transmembrane region" description="Helical" evidence="4">
    <location>
        <begin position="360"/>
        <end position="393"/>
    </location>
</feature>
<sequence>MGGSLQPAGACETIKERVPEYAYLPSNTKGYLQEKVETALKTAKYVPVKLRDGSIVHRLLMQSAMSVPMIIEESKKWKWLFKYKAEVSFDMEPSVLSEGAEAPIPFLSNEKPYGSERRRSLNPFPPGAIVGLLRRPDVIIVEKEAILWPGRGTIDREGGRHVNNLLRLVEVKFPGDTLGRAQELAYQAIAGDFKNRMSVIDVTDCNGELQKIPKPAPIPAPKTNDEKERQTVPIRSIPAVPHHVWYEDWWQKAHEFGEEVEHAVALVWDAVHRGYSYVSAETSAFLHKHAAWMFTAGQWVADKAHSAWVWVDETGREICRYTAVQLKTGWDAIVRMTDMTWDVLTHIDWAQVGVTLLKGVAIAVAIVVGVAIVILLLPELIAIFAALCAIIAAGAEAAAALAATLGVVVGGGSAVAALSAS</sequence>
<feature type="transmembrane region" description="Helical" evidence="4">
    <location>
        <begin position="399"/>
        <end position="420"/>
    </location>
</feature>
<feature type="domain" description="VRR-NUC" evidence="5">
    <location>
        <begin position="96"/>
        <end position="204"/>
    </location>
</feature>
<protein>
    <submittedName>
        <fullName evidence="6">Nuclease</fullName>
    </submittedName>
</protein>
<evidence type="ECO:0000256" key="3">
    <source>
        <dbReference type="ARBA" id="ARBA00022801"/>
    </source>
</evidence>
<evidence type="ECO:0000313" key="7">
    <source>
        <dbReference type="Proteomes" id="UP000065504"/>
    </source>
</evidence>
<dbReference type="Proteomes" id="UP000065504">
    <property type="component" value="Unassembled WGS sequence"/>
</dbReference>
<evidence type="ECO:0000313" key="6">
    <source>
        <dbReference type="EMBL" id="KWK85879.1"/>
    </source>
</evidence>
<dbReference type="GO" id="GO:0016788">
    <property type="term" value="F:hydrolase activity, acting on ester bonds"/>
    <property type="evidence" value="ECO:0007669"/>
    <property type="project" value="InterPro"/>
</dbReference>
<organism evidence="6 7">
    <name type="scientific">Burkholderia ubonensis</name>
    <dbReference type="NCBI Taxonomy" id="101571"/>
    <lineage>
        <taxon>Bacteria</taxon>
        <taxon>Pseudomonadati</taxon>
        <taxon>Pseudomonadota</taxon>
        <taxon>Betaproteobacteria</taxon>
        <taxon>Burkholderiales</taxon>
        <taxon>Burkholderiaceae</taxon>
        <taxon>Burkholderia</taxon>
        <taxon>Burkholderia cepacia complex</taxon>
    </lineage>
</organism>
<accession>A0A108D3U4</accession>
<evidence type="ECO:0000256" key="1">
    <source>
        <dbReference type="ARBA" id="ARBA00001946"/>
    </source>
</evidence>
<evidence type="ECO:0000259" key="5">
    <source>
        <dbReference type="SMART" id="SM00990"/>
    </source>
</evidence>
<keyword evidence="4" id="KW-0812">Transmembrane</keyword>
<keyword evidence="4" id="KW-1133">Transmembrane helix</keyword>
<keyword evidence="2" id="KW-0540">Nuclease</keyword>
<dbReference type="EMBL" id="LPLU01000008">
    <property type="protein sequence ID" value="KWK85879.1"/>
    <property type="molecule type" value="Genomic_DNA"/>
</dbReference>
<comment type="cofactor">
    <cofactor evidence="1">
        <name>Mg(2+)</name>
        <dbReference type="ChEBI" id="CHEBI:18420"/>
    </cofactor>
</comment>
<dbReference type="SMART" id="SM00990">
    <property type="entry name" value="VRR_NUC"/>
    <property type="match status" value="1"/>
</dbReference>
<dbReference type="InterPro" id="IPR014883">
    <property type="entry name" value="VRR_NUC"/>
</dbReference>
<dbReference type="GO" id="GO:0004518">
    <property type="term" value="F:nuclease activity"/>
    <property type="evidence" value="ECO:0007669"/>
    <property type="project" value="UniProtKB-KW"/>
</dbReference>
<dbReference type="AlphaFoldDB" id="A0A108D3U4"/>
<gene>
    <name evidence="6" type="ORF">WM16_29580</name>
</gene>
<dbReference type="RefSeq" id="WP_060231508.1">
    <property type="nucleotide sequence ID" value="NZ_LPLU01000008.1"/>
</dbReference>